<sequence length="95" mass="10209">MTHPRALRRSGAALHSCTERCRTAARGAPGSIVLDPFMGSGTTGVAALQTGRGFVVIELDPAHFDNACERINEAHRQGALFDHADTAQKQRRLAI</sequence>
<proteinExistence type="predicted"/>
<keyword evidence="2" id="KW-0808">Transferase</keyword>
<evidence type="ECO:0000256" key="2">
    <source>
        <dbReference type="ARBA" id="ARBA00022679"/>
    </source>
</evidence>
<comment type="caution">
    <text evidence="4">The sequence shown here is derived from an EMBL/GenBank/DDBJ whole genome shotgun (WGS) entry which is preliminary data.</text>
</comment>
<protein>
    <recommendedName>
        <fullName evidence="3">DNA methylase N-4/N-6 domain-containing protein</fullName>
    </recommendedName>
</protein>
<dbReference type="GO" id="GO:0032259">
    <property type="term" value="P:methylation"/>
    <property type="evidence" value="ECO:0007669"/>
    <property type="project" value="UniProtKB-KW"/>
</dbReference>
<dbReference type="InterPro" id="IPR001091">
    <property type="entry name" value="RM_Methyltransferase"/>
</dbReference>
<dbReference type="InterPro" id="IPR029063">
    <property type="entry name" value="SAM-dependent_MTases_sf"/>
</dbReference>
<accession>A0A4Y8N249</accession>
<feature type="domain" description="DNA methylase N-4/N-6" evidence="3">
    <location>
        <begin position="29"/>
        <end position="66"/>
    </location>
</feature>
<dbReference type="SUPFAM" id="SSF53335">
    <property type="entry name" value="S-adenosyl-L-methionine-dependent methyltransferases"/>
    <property type="match status" value="1"/>
</dbReference>
<dbReference type="GO" id="GO:0008170">
    <property type="term" value="F:N-methyltransferase activity"/>
    <property type="evidence" value="ECO:0007669"/>
    <property type="project" value="InterPro"/>
</dbReference>
<dbReference type="EMBL" id="SNVI01000001">
    <property type="protein sequence ID" value="TFE43663.1"/>
    <property type="molecule type" value="Genomic_DNA"/>
</dbReference>
<keyword evidence="1" id="KW-0489">Methyltransferase</keyword>
<dbReference type="Pfam" id="PF01555">
    <property type="entry name" value="N6_N4_Mtase"/>
    <property type="match status" value="1"/>
</dbReference>
<evidence type="ECO:0000313" key="4">
    <source>
        <dbReference type="EMBL" id="TFE43663.1"/>
    </source>
</evidence>
<organism evidence="4 5">
    <name type="scientific">Paraburkholderia dipogonis</name>
    <dbReference type="NCBI Taxonomy" id="1211383"/>
    <lineage>
        <taxon>Bacteria</taxon>
        <taxon>Pseudomonadati</taxon>
        <taxon>Pseudomonadota</taxon>
        <taxon>Betaproteobacteria</taxon>
        <taxon>Burkholderiales</taxon>
        <taxon>Burkholderiaceae</taxon>
        <taxon>Paraburkholderia</taxon>
    </lineage>
</organism>
<dbReference type="AlphaFoldDB" id="A0A4Y8N249"/>
<reference evidence="4 5" key="1">
    <citation type="submission" date="2019-03" db="EMBL/GenBank/DDBJ databases">
        <title>Complete Genome Sequence of Paraburkholderia dipogonis ICMP 19430T, a Nitrogen-fixing Symbiont of the South African Invasive Legume Dipogon lignosus in New Zealand.</title>
        <authorList>
            <person name="De Meyer S.E."/>
        </authorList>
    </citation>
    <scope>NUCLEOTIDE SEQUENCE [LARGE SCALE GENOMIC DNA]</scope>
    <source>
        <strain evidence="4 5">ICMP 19430</strain>
    </source>
</reference>
<gene>
    <name evidence="4" type="ORF">E2553_00620</name>
</gene>
<evidence type="ECO:0000259" key="3">
    <source>
        <dbReference type="Pfam" id="PF01555"/>
    </source>
</evidence>
<dbReference type="GO" id="GO:0003677">
    <property type="term" value="F:DNA binding"/>
    <property type="evidence" value="ECO:0007669"/>
    <property type="project" value="InterPro"/>
</dbReference>
<name>A0A4Y8N249_9BURK</name>
<evidence type="ECO:0000313" key="5">
    <source>
        <dbReference type="Proteomes" id="UP000297385"/>
    </source>
</evidence>
<dbReference type="Gene3D" id="3.40.50.150">
    <property type="entry name" value="Vaccinia Virus protein VP39"/>
    <property type="match status" value="1"/>
</dbReference>
<evidence type="ECO:0000256" key="1">
    <source>
        <dbReference type="ARBA" id="ARBA00022603"/>
    </source>
</evidence>
<dbReference type="InterPro" id="IPR002941">
    <property type="entry name" value="DNA_methylase_N4/N6"/>
</dbReference>
<dbReference type="Proteomes" id="UP000297385">
    <property type="component" value="Unassembled WGS sequence"/>
</dbReference>
<dbReference type="PRINTS" id="PR00508">
    <property type="entry name" value="S21N4MTFRASE"/>
</dbReference>